<protein>
    <recommendedName>
        <fullName evidence="2">BTB domain-containing protein</fullName>
    </recommendedName>
</protein>
<dbReference type="PROSITE" id="PS50097">
    <property type="entry name" value="BTB"/>
    <property type="match status" value="1"/>
</dbReference>
<dbReference type="Gene3D" id="3.30.710.10">
    <property type="entry name" value="Potassium Channel Kv1.1, Chain A"/>
    <property type="match status" value="1"/>
</dbReference>
<proteinExistence type="predicted"/>
<dbReference type="InterPro" id="IPR000210">
    <property type="entry name" value="BTB/POZ_dom"/>
</dbReference>
<feature type="domain" description="BTB" evidence="2">
    <location>
        <begin position="48"/>
        <end position="120"/>
    </location>
</feature>
<dbReference type="Pfam" id="PF00651">
    <property type="entry name" value="BTB"/>
    <property type="match status" value="1"/>
</dbReference>
<dbReference type="InterPro" id="IPR011333">
    <property type="entry name" value="SKP1/BTB/POZ_sf"/>
</dbReference>
<dbReference type="AlphaFoldDB" id="A0A165ELT3"/>
<dbReference type="InParanoid" id="A0A165ELT3"/>
<feature type="compositionally biased region" description="Low complexity" evidence="1">
    <location>
        <begin position="11"/>
        <end position="27"/>
    </location>
</feature>
<evidence type="ECO:0000313" key="4">
    <source>
        <dbReference type="Proteomes" id="UP000076871"/>
    </source>
</evidence>
<gene>
    <name evidence="3" type="ORF">LAESUDRAFT_758738</name>
</gene>
<dbReference type="EMBL" id="KV427620">
    <property type="protein sequence ID" value="KZT07324.1"/>
    <property type="molecule type" value="Genomic_DNA"/>
</dbReference>
<name>A0A165ELT3_9APHY</name>
<dbReference type="STRING" id="1314785.A0A165ELT3"/>
<evidence type="ECO:0000256" key="1">
    <source>
        <dbReference type="SAM" id="MobiDB-lite"/>
    </source>
</evidence>
<dbReference type="OrthoDB" id="3357985at2759"/>
<evidence type="ECO:0000313" key="3">
    <source>
        <dbReference type="EMBL" id="KZT07324.1"/>
    </source>
</evidence>
<dbReference type="SMART" id="SM00225">
    <property type="entry name" value="BTB"/>
    <property type="match status" value="1"/>
</dbReference>
<organism evidence="3 4">
    <name type="scientific">Laetiporus sulphureus 93-53</name>
    <dbReference type="NCBI Taxonomy" id="1314785"/>
    <lineage>
        <taxon>Eukaryota</taxon>
        <taxon>Fungi</taxon>
        <taxon>Dikarya</taxon>
        <taxon>Basidiomycota</taxon>
        <taxon>Agaricomycotina</taxon>
        <taxon>Agaricomycetes</taxon>
        <taxon>Polyporales</taxon>
        <taxon>Laetiporus</taxon>
    </lineage>
</organism>
<feature type="region of interest" description="Disordered" evidence="1">
    <location>
        <begin position="1"/>
        <end position="43"/>
    </location>
</feature>
<accession>A0A165ELT3</accession>
<evidence type="ECO:0000259" key="2">
    <source>
        <dbReference type="PROSITE" id="PS50097"/>
    </source>
</evidence>
<dbReference type="GeneID" id="63829515"/>
<dbReference type="SUPFAM" id="SSF54695">
    <property type="entry name" value="POZ domain"/>
    <property type="match status" value="1"/>
</dbReference>
<dbReference type="RefSeq" id="XP_040765064.1">
    <property type="nucleotide sequence ID" value="XM_040912487.1"/>
</dbReference>
<keyword evidence="4" id="KW-1185">Reference proteome</keyword>
<sequence length="337" mass="37403">MSRNPLFPTVSQETSAESPAQSAPSSSGPCPRSPHLTDAPAPFNKSTADVVLRSKDMMDFHVRKAILIEASAFFEDMFRLPQVTEGESAGSGWSDKKYNLPIIPMEEDNETLDRLLRLCYPISPPDLDDVNQLSSVLKAARKYLMDDVVQMVCIQMRKLAKTVPLRVYALALQFGLEEEARFAAKCSLAIPLRDKYVPELEDITGGAYYRILDYHEKCSAAAACLSSDYSWVRNLNPKYIWFGRTSHGVDCALEWDGIGNIRAWWKNSLPMLKAVTDSTPSGEAITYSQPAVVNALIAASACNTCKNKGPWDMLGFISHYAAEVDKATSQVELEIKF</sequence>
<reference evidence="3 4" key="1">
    <citation type="journal article" date="2016" name="Mol. Biol. Evol.">
        <title>Comparative Genomics of Early-Diverging Mushroom-Forming Fungi Provides Insights into the Origins of Lignocellulose Decay Capabilities.</title>
        <authorList>
            <person name="Nagy L.G."/>
            <person name="Riley R."/>
            <person name="Tritt A."/>
            <person name="Adam C."/>
            <person name="Daum C."/>
            <person name="Floudas D."/>
            <person name="Sun H."/>
            <person name="Yadav J.S."/>
            <person name="Pangilinan J."/>
            <person name="Larsson K.H."/>
            <person name="Matsuura K."/>
            <person name="Barry K."/>
            <person name="Labutti K."/>
            <person name="Kuo R."/>
            <person name="Ohm R.A."/>
            <person name="Bhattacharya S.S."/>
            <person name="Shirouzu T."/>
            <person name="Yoshinaga Y."/>
            <person name="Martin F.M."/>
            <person name="Grigoriev I.V."/>
            <person name="Hibbett D.S."/>
        </authorList>
    </citation>
    <scope>NUCLEOTIDE SEQUENCE [LARGE SCALE GENOMIC DNA]</scope>
    <source>
        <strain evidence="3 4">93-53</strain>
    </source>
</reference>
<dbReference type="Proteomes" id="UP000076871">
    <property type="component" value="Unassembled WGS sequence"/>
</dbReference>